<dbReference type="RefSeq" id="WP_193786667.1">
    <property type="nucleotide sequence ID" value="NZ_LNYE01000024.1"/>
</dbReference>
<feature type="non-terminal residue" evidence="3">
    <location>
        <position position="1"/>
    </location>
</feature>
<organism evidence="3 4">
    <name type="scientific">Legionella gratiana</name>
    <dbReference type="NCBI Taxonomy" id="45066"/>
    <lineage>
        <taxon>Bacteria</taxon>
        <taxon>Pseudomonadati</taxon>
        <taxon>Pseudomonadota</taxon>
        <taxon>Gammaproteobacteria</taxon>
        <taxon>Legionellales</taxon>
        <taxon>Legionellaceae</taxon>
        <taxon>Legionella</taxon>
    </lineage>
</organism>
<proteinExistence type="predicted"/>
<sequence>ATLGSVSGTASLAVTNATLVSIAVSPTNPSIAKGTTQQFTAIGTYSDSSTHNITSAVTWISSNTATATISNASESNGLATGEASGSTTITAV</sequence>
<gene>
    <name evidence="3" type="ORF">Lgra_2509</name>
</gene>
<dbReference type="InterPro" id="IPR003343">
    <property type="entry name" value="Big_2"/>
</dbReference>
<evidence type="ECO:0000259" key="2">
    <source>
        <dbReference type="SMART" id="SM00635"/>
    </source>
</evidence>
<dbReference type="Gene3D" id="2.60.40.1080">
    <property type="match status" value="1"/>
</dbReference>
<evidence type="ECO:0000256" key="1">
    <source>
        <dbReference type="SAM" id="MobiDB-lite"/>
    </source>
</evidence>
<evidence type="ECO:0000313" key="4">
    <source>
        <dbReference type="Proteomes" id="UP000054691"/>
    </source>
</evidence>
<feature type="region of interest" description="Disordered" evidence="1">
    <location>
        <begin position="73"/>
        <end position="92"/>
    </location>
</feature>
<keyword evidence="4" id="KW-1185">Reference proteome</keyword>
<dbReference type="InterPro" id="IPR008964">
    <property type="entry name" value="Invasin/intimin_cell_adhesion"/>
</dbReference>
<accession>A0ABR5R0A5</accession>
<dbReference type="Proteomes" id="UP000054691">
    <property type="component" value="Unassembled WGS sequence"/>
</dbReference>
<reference evidence="3 4" key="1">
    <citation type="submission" date="2015-11" db="EMBL/GenBank/DDBJ databases">
        <title>Genomic analysis of 38 Legionella species identifies large and diverse effector repertoires.</title>
        <authorList>
            <person name="Burstein D."/>
            <person name="Amaro F."/>
            <person name="Zusman T."/>
            <person name="Lifshitz Z."/>
            <person name="Cohen O."/>
            <person name="Gilbert J.A."/>
            <person name="Pupko T."/>
            <person name="Shuman H.A."/>
            <person name="Segal G."/>
        </authorList>
    </citation>
    <scope>NUCLEOTIDE SEQUENCE [LARGE SCALE GENOMIC DNA]</scope>
    <source>
        <strain evidence="3 4">Lyon 8420412</strain>
    </source>
</reference>
<evidence type="ECO:0000313" key="3">
    <source>
        <dbReference type="EMBL" id="KTD08745.1"/>
    </source>
</evidence>
<dbReference type="Pfam" id="PF02368">
    <property type="entry name" value="Big_2"/>
    <property type="match status" value="1"/>
</dbReference>
<protein>
    <submittedName>
        <fullName evidence="3">Protein with a bacterial immunoglobulin-like domain protein</fullName>
    </submittedName>
</protein>
<comment type="caution">
    <text evidence="3">The sequence shown here is derived from an EMBL/GenBank/DDBJ whole genome shotgun (WGS) entry which is preliminary data.</text>
</comment>
<dbReference type="SUPFAM" id="SSF49373">
    <property type="entry name" value="Invasin/intimin cell-adhesion fragments"/>
    <property type="match status" value="1"/>
</dbReference>
<dbReference type="SMART" id="SM00635">
    <property type="entry name" value="BID_2"/>
    <property type="match status" value="1"/>
</dbReference>
<feature type="non-terminal residue" evidence="3">
    <location>
        <position position="92"/>
    </location>
</feature>
<dbReference type="EMBL" id="LNYE01000024">
    <property type="protein sequence ID" value="KTD08745.1"/>
    <property type="molecule type" value="Genomic_DNA"/>
</dbReference>
<name>A0ABR5R0A5_9GAMM</name>
<feature type="domain" description="BIG2" evidence="2">
    <location>
        <begin position="18"/>
        <end position="92"/>
    </location>
</feature>